<dbReference type="PANTHER" id="PTHR43404:SF2">
    <property type="entry name" value="LIPOPOLYSACCHARIDE CHOLINEPHOSPHOTRANSFERASE LICD"/>
    <property type="match status" value="1"/>
</dbReference>
<accession>A0A231QYI7</accession>
<dbReference type="Proteomes" id="UP000215261">
    <property type="component" value="Unassembled WGS sequence"/>
</dbReference>
<dbReference type="InterPro" id="IPR052942">
    <property type="entry name" value="LPS_cholinephosphotransferase"/>
</dbReference>
<reference evidence="2 3" key="1">
    <citation type="submission" date="2016-03" db="EMBL/GenBank/DDBJ databases">
        <title>Sequencing of Lactobacillus Species from Commercial Turkeys.</title>
        <authorList>
            <person name="Johnson T.J."/>
            <person name="Youmans B.P."/>
            <person name="Case K.A."/>
        </authorList>
    </citation>
    <scope>NUCLEOTIDE SEQUENCE [LARGE SCALE GENOMIC DNA]</scope>
    <source>
        <strain evidence="2 3">UMNLA1</strain>
    </source>
</reference>
<dbReference type="PANTHER" id="PTHR43404">
    <property type="entry name" value="LIPOPOLYSACCHARIDE CHOLINEPHOSPHOTRANSFERASE LICD"/>
    <property type="match status" value="1"/>
</dbReference>
<comment type="caution">
    <text evidence="2">The sequence shown here is derived from an EMBL/GenBank/DDBJ whole genome shotgun (WGS) entry which is preliminary data.</text>
</comment>
<dbReference type="RefSeq" id="WP_089150277.1">
    <property type="nucleotide sequence ID" value="NZ_LUGE01000035.1"/>
</dbReference>
<dbReference type="GO" id="GO:0009100">
    <property type="term" value="P:glycoprotein metabolic process"/>
    <property type="evidence" value="ECO:0007669"/>
    <property type="project" value="UniProtKB-ARBA"/>
</dbReference>
<dbReference type="Pfam" id="PF04991">
    <property type="entry name" value="LicD"/>
    <property type="match status" value="1"/>
</dbReference>
<feature type="non-terminal residue" evidence="2">
    <location>
        <position position="1"/>
    </location>
</feature>
<proteinExistence type="predicted"/>
<name>A0A231QYI7_9LACO</name>
<dbReference type="EMBL" id="LUGO01000016">
    <property type="protein sequence ID" value="OXS42036.1"/>
    <property type="molecule type" value="Genomic_DNA"/>
</dbReference>
<sequence length="227" mass="27373">GFIPWDDDIDIWMPRDDFNKLLDYDLNQKVGYTKYKICTRKNTSNYAYGMARFSNQNFKYVSTDVSEKDVDMGLFIDIYPLDNYCSTKENAYKLHKKFNVLNKKYFFYISGKSNTLLKTIPRMFIHCVLRLIHGNKWNKKIDNIINTYLSEFTNDDDKFVGVPVWELRFEPFERKLFEERVRVKFEGIDVWIPKENDKLLKKMYGDYMQLPPVEEQVPHHGYKVYRR</sequence>
<organism evidence="2 3">
    <name type="scientific">Ligilactobacillus agilis</name>
    <dbReference type="NCBI Taxonomy" id="1601"/>
    <lineage>
        <taxon>Bacteria</taxon>
        <taxon>Bacillati</taxon>
        <taxon>Bacillota</taxon>
        <taxon>Bacilli</taxon>
        <taxon>Lactobacillales</taxon>
        <taxon>Lactobacillaceae</taxon>
        <taxon>Ligilactobacillus</taxon>
    </lineage>
</organism>
<evidence type="ECO:0000313" key="3">
    <source>
        <dbReference type="Proteomes" id="UP000215261"/>
    </source>
</evidence>
<protein>
    <recommendedName>
        <fullName evidence="1">LicD/FKTN/FKRP nucleotidyltransferase domain-containing protein</fullName>
    </recommendedName>
</protein>
<gene>
    <name evidence="2" type="ORF">AYP69_10885</name>
</gene>
<evidence type="ECO:0000313" key="2">
    <source>
        <dbReference type="EMBL" id="OXS42036.1"/>
    </source>
</evidence>
<evidence type="ECO:0000259" key="1">
    <source>
        <dbReference type="Pfam" id="PF04991"/>
    </source>
</evidence>
<feature type="domain" description="LicD/FKTN/FKRP nucleotidyltransferase" evidence="1">
    <location>
        <begin position="1"/>
        <end position="205"/>
    </location>
</feature>
<dbReference type="InterPro" id="IPR007074">
    <property type="entry name" value="LicD/FKTN/FKRP_NTP_transf"/>
</dbReference>
<dbReference type="AlphaFoldDB" id="A0A231QYI7"/>